<accession>A0A813N9Q3</accession>
<feature type="domain" description="Methyltransferase type 11" evidence="1">
    <location>
        <begin position="52"/>
        <end position="151"/>
    </location>
</feature>
<sequence>MSSTNPTDPTFRSYSAVQAQTYAVERRSYPNELYDIVLKYHTSTGGKLNQLLDVGCGPGNATRDLSIAFDRAVGADPSAEMIAAARSRGGKTRSGDDIKFEISLAEECSKINEIGAETVDLLTVAMAAHWFNMDAFWTEAAKVLKPGGSVALWTLASLYCHPCTPNAAEVQRILFHLEREKDHRVQQRIHHRLESLNTMLSTNPTDPTFRSYNAVQAQTYAVERRSYPNELYDTVLKYHTNTGGKLNQLLDVGCGPGNATRDLSIAFDHAVGADPSAEMIAAARSRGGKTRSGDDIKFEISLAEECSKINEIGAETVDLLTVAMAAHWFNMDAFWTEAAKVLKPGGSVALWTLASLYCHPCTPNAAEVQRILFHLEREVLAPFELPSNRLSQDMYDKLVLPWDVMPPITAFSSSDFVRHEWDRDGILSNGNIFFGQSDETSLNELERGLATSSMVTRWRNANPDLVGTDKDCVRETMKKLKEALNGQETFIQGSGTVLLLFKKQSS</sequence>
<dbReference type="AlphaFoldDB" id="A0A813N9Q3"/>
<dbReference type="SUPFAM" id="SSF53335">
    <property type="entry name" value="S-adenosyl-L-methionine-dependent methyltransferases"/>
    <property type="match status" value="2"/>
</dbReference>
<dbReference type="GO" id="GO:0008757">
    <property type="term" value="F:S-adenosylmethionine-dependent methyltransferase activity"/>
    <property type="evidence" value="ECO:0007669"/>
    <property type="project" value="InterPro"/>
</dbReference>
<evidence type="ECO:0000313" key="3">
    <source>
        <dbReference type="Proteomes" id="UP000663891"/>
    </source>
</evidence>
<gene>
    <name evidence="2" type="ORF">VCS650_LOCUS326</name>
</gene>
<dbReference type="PANTHER" id="PTHR44942:SF10">
    <property type="entry name" value="METHYLTRANSFERASE TYPE 11 DOMAIN-CONTAINING PROTEIN"/>
    <property type="match status" value="1"/>
</dbReference>
<dbReference type="CDD" id="cd02440">
    <property type="entry name" value="AdoMet_MTases"/>
    <property type="match status" value="2"/>
</dbReference>
<dbReference type="Pfam" id="PF08241">
    <property type="entry name" value="Methyltransf_11"/>
    <property type="match status" value="2"/>
</dbReference>
<dbReference type="InterPro" id="IPR013216">
    <property type="entry name" value="Methyltransf_11"/>
</dbReference>
<reference evidence="2" key="1">
    <citation type="submission" date="2021-02" db="EMBL/GenBank/DDBJ databases">
        <authorList>
            <person name="Nowell W R."/>
        </authorList>
    </citation>
    <scope>NUCLEOTIDE SEQUENCE</scope>
</reference>
<evidence type="ECO:0000313" key="2">
    <source>
        <dbReference type="EMBL" id="CAF0735941.1"/>
    </source>
</evidence>
<feature type="domain" description="Methyltransferase type 11" evidence="1">
    <location>
        <begin position="250"/>
        <end position="349"/>
    </location>
</feature>
<dbReference type="Gene3D" id="3.40.50.150">
    <property type="entry name" value="Vaccinia Virus protein VP39"/>
    <property type="match status" value="2"/>
</dbReference>
<dbReference type="EMBL" id="CAJNON010000002">
    <property type="protein sequence ID" value="CAF0735941.1"/>
    <property type="molecule type" value="Genomic_DNA"/>
</dbReference>
<dbReference type="PANTHER" id="PTHR44942">
    <property type="entry name" value="METHYLTRANSF_11 DOMAIN-CONTAINING PROTEIN"/>
    <property type="match status" value="1"/>
</dbReference>
<name>A0A813N9Q3_9BILA</name>
<proteinExistence type="predicted"/>
<dbReference type="Proteomes" id="UP000663891">
    <property type="component" value="Unassembled WGS sequence"/>
</dbReference>
<organism evidence="2 3">
    <name type="scientific">Adineta steineri</name>
    <dbReference type="NCBI Taxonomy" id="433720"/>
    <lineage>
        <taxon>Eukaryota</taxon>
        <taxon>Metazoa</taxon>
        <taxon>Spiralia</taxon>
        <taxon>Gnathifera</taxon>
        <taxon>Rotifera</taxon>
        <taxon>Eurotatoria</taxon>
        <taxon>Bdelloidea</taxon>
        <taxon>Adinetida</taxon>
        <taxon>Adinetidae</taxon>
        <taxon>Adineta</taxon>
    </lineage>
</organism>
<protein>
    <recommendedName>
        <fullName evidence="1">Methyltransferase type 11 domain-containing protein</fullName>
    </recommendedName>
</protein>
<evidence type="ECO:0000259" key="1">
    <source>
        <dbReference type="Pfam" id="PF08241"/>
    </source>
</evidence>
<dbReference type="InterPro" id="IPR029063">
    <property type="entry name" value="SAM-dependent_MTases_sf"/>
</dbReference>
<dbReference type="InterPro" id="IPR051052">
    <property type="entry name" value="Diverse_substrate_MTase"/>
</dbReference>
<dbReference type="OrthoDB" id="506498at2759"/>
<comment type="caution">
    <text evidence="2">The sequence shown here is derived from an EMBL/GenBank/DDBJ whole genome shotgun (WGS) entry which is preliminary data.</text>
</comment>